<dbReference type="InterPro" id="IPR015424">
    <property type="entry name" value="PyrdxlP-dep_Trfase"/>
</dbReference>
<comment type="caution">
    <text evidence="1">The sequence shown here is derived from an EMBL/GenBank/DDBJ whole genome shotgun (WGS) entry which is preliminary data.</text>
</comment>
<sequence>MSNRELPWTVLRQTLANMPADWLTLTTHRLDIYQESQAKTAFLDAFQALVQTDRLDTESLAQLPTAYDYIRLGHPLSCLLEWALMIPVGGQAAHCISFASTTMPFLAILRQNKLLGKATRLLHTGTLPIQLDPHTLRQVYGYSFELEQLEVGKEPRPFAGTTVWYEEQPQLVPFQERGGCAIQLMQVQGLGTIVWLAAEEVQDYSAEIQHVRRRETIAMTPQQSLCALQQLVGERGPVPSELEQRAQHLPVLEQLVREITQSPSGKPLFASSGLSMQYALMMGLVAHAQEHFPEKQIAFVVPPNCYGGTNDQARRVAALLPQVDIVDFPVDGKHDMVSSLQTILAQLAAVDAVPYVIAEIPTNPRVEVPDLEALAACLLQPQFTPSGTAAVPAVLLLDQTFCPNVPFLSESSPLHAVPTLSYVSGSKFPSGGRCTAAYASANPAAEEYMPLIEQQLLLCDNGATLQQLEILREQLPSMLERIQKAYEQTAAFVAFIREVLPQAHIHFVSEALAQRGFRPSVFSLDLPTRGTRPEEREAFKRALNLRLIERMIREIPEESKYCVSYGQLKGCYWTIPATSTQGTTKEEDKDYIARVAVAPVFNLARHQEVFAAFVEELRAEGVVSS</sequence>
<name>I5C3A3_9BACT</name>
<proteinExistence type="predicted"/>
<accession>I5C3A3</accession>
<evidence type="ECO:0000313" key="2">
    <source>
        <dbReference type="Proteomes" id="UP000005551"/>
    </source>
</evidence>
<dbReference type="RefSeq" id="WP_009055169.1">
    <property type="nucleotide sequence ID" value="NZ_AJYA01000022.1"/>
</dbReference>
<evidence type="ECO:0008006" key="3">
    <source>
        <dbReference type="Google" id="ProtNLM"/>
    </source>
</evidence>
<dbReference type="PATRIC" id="fig|1189621.3.peg.2259"/>
<dbReference type="Gene3D" id="3.40.640.10">
    <property type="entry name" value="Type I PLP-dependent aspartate aminotransferase-like (Major domain)"/>
    <property type="match status" value="1"/>
</dbReference>
<keyword evidence="2" id="KW-1185">Reference proteome</keyword>
<dbReference type="SUPFAM" id="SSF53383">
    <property type="entry name" value="PLP-dependent transferases"/>
    <property type="match status" value="1"/>
</dbReference>
<dbReference type="AlphaFoldDB" id="I5C3A3"/>
<reference evidence="1 2" key="1">
    <citation type="submission" date="2012-05" db="EMBL/GenBank/DDBJ databases">
        <title>Genome sequence of Nitritalea halalkaliphila LW7.</title>
        <authorList>
            <person name="Jangir P.K."/>
            <person name="Singh A."/>
            <person name="Shivaji S."/>
            <person name="Sharma R."/>
        </authorList>
    </citation>
    <scope>NUCLEOTIDE SEQUENCE [LARGE SCALE GENOMIC DNA]</scope>
    <source>
        <strain evidence="1 2">LW7</strain>
    </source>
</reference>
<evidence type="ECO:0000313" key="1">
    <source>
        <dbReference type="EMBL" id="EIM76305.1"/>
    </source>
</evidence>
<gene>
    <name evidence="1" type="ORF">A3SI_10854</name>
</gene>
<dbReference type="STRING" id="1189621.A3SI_10854"/>
<dbReference type="EMBL" id="AJYA01000022">
    <property type="protein sequence ID" value="EIM76305.1"/>
    <property type="molecule type" value="Genomic_DNA"/>
</dbReference>
<organism evidence="1 2">
    <name type="scientific">Nitritalea halalkaliphila LW7</name>
    <dbReference type="NCBI Taxonomy" id="1189621"/>
    <lineage>
        <taxon>Bacteria</taxon>
        <taxon>Pseudomonadati</taxon>
        <taxon>Bacteroidota</taxon>
        <taxon>Cytophagia</taxon>
        <taxon>Cytophagales</taxon>
        <taxon>Cyclobacteriaceae</taxon>
        <taxon>Nitritalea</taxon>
    </lineage>
</organism>
<dbReference type="Proteomes" id="UP000005551">
    <property type="component" value="Unassembled WGS sequence"/>
</dbReference>
<dbReference type="OrthoDB" id="5287553at2"/>
<protein>
    <recommendedName>
        <fullName evidence="3">Cystathionine beta-synthase</fullName>
    </recommendedName>
</protein>
<dbReference type="InterPro" id="IPR015421">
    <property type="entry name" value="PyrdxlP-dep_Trfase_major"/>
</dbReference>